<gene>
    <name evidence="1" type="ORF">ECRASSUSDP1_LOCUS27328</name>
</gene>
<dbReference type="PANTHER" id="PTHR15615:SF108">
    <property type="entry name" value="PROTEIN CNPPD1"/>
    <property type="match status" value="1"/>
</dbReference>
<proteinExistence type="predicted"/>
<organism evidence="1 2">
    <name type="scientific">Euplotes crassus</name>
    <dbReference type="NCBI Taxonomy" id="5936"/>
    <lineage>
        <taxon>Eukaryota</taxon>
        <taxon>Sar</taxon>
        <taxon>Alveolata</taxon>
        <taxon>Ciliophora</taxon>
        <taxon>Intramacronucleata</taxon>
        <taxon>Spirotrichea</taxon>
        <taxon>Hypotrichia</taxon>
        <taxon>Euplotida</taxon>
        <taxon>Euplotidae</taxon>
        <taxon>Moneuplotes</taxon>
    </lineage>
</organism>
<dbReference type="PANTHER" id="PTHR15615">
    <property type="match status" value="1"/>
</dbReference>
<keyword evidence="2" id="KW-1185">Reference proteome</keyword>
<dbReference type="Gene3D" id="1.10.472.10">
    <property type="entry name" value="Cyclin-like"/>
    <property type="match status" value="1"/>
</dbReference>
<evidence type="ECO:0000313" key="1">
    <source>
        <dbReference type="EMBL" id="CAI2385745.1"/>
    </source>
</evidence>
<evidence type="ECO:0000313" key="2">
    <source>
        <dbReference type="Proteomes" id="UP001295684"/>
    </source>
</evidence>
<dbReference type="Pfam" id="PF08613">
    <property type="entry name" value="Cyclin"/>
    <property type="match status" value="1"/>
</dbReference>
<name>A0AAD2DAN0_EUPCR</name>
<sequence length="321" mass="37518">MDQHSLMLYNPSYHLDICQSHQFLLDQRFLRESPKVCQKSESKTELVVENTDSECVETEYINDPFFCTLTKNHKFGKDLISSKGEICFMKTSSGQGNRISTRHHSISAIPSALCFSLNDSGPRLEVIGEAIFYMIFISTKTKKSVSSQKASKMFNDPIFKHKNFEMEKIRVQTISPPHCIYQLRAKKDEKINLSLKEINKFLHQLYTKMRIEDQILVQMLYYLIKIVRLGEVYLTAKNWKPLVLTSLNLSAKFLYDTWYKNKDFVQITGLYTLKRFNGFERRFVKEIRYELFSQPEHLAKLQTDPVKYISALCPSQPKTQS</sequence>
<dbReference type="EMBL" id="CAMPGE010028197">
    <property type="protein sequence ID" value="CAI2385745.1"/>
    <property type="molecule type" value="Genomic_DNA"/>
</dbReference>
<protein>
    <recommendedName>
        <fullName evidence="3">Cyclin N-terminal domain-containing protein</fullName>
    </recommendedName>
</protein>
<reference evidence="1" key="1">
    <citation type="submission" date="2023-07" db="EMBL/GenBank/DDBJ databases">
        <authorList>
            <consortium name="AG Swart"/>
            <person name="Singh M."/>
            <person name="Singh A."/>
            <person name="Seah K."/>
            <person name="Emmerich C."/>
        </authorList>
    </citation>
    <scope>NUCLEOTIDE SEQUENCE</scope>
    <source>
        <strain evidence="1">DP1</strain>
    </source>
</reference>
<accession>A0AAD2DAN0</accession>
<evidence type="ECO:0008006" key="3">
    <source>
        <dbReference type="Google" id="ProtNLM"/>
    </source>
</evidence>
<dbReference type="InterPro" id="IPR013922">
    <property type="entry name" value="Cyclin_PHO80-like"/>
</dbReference>
<comment type="caution">
    <text evidence="1">The sequence shown here is derived from an EMBL/GenBank/DDBJ whole genome shotgun (WGS) entry which is preliminary data.</text>
</comment>
<dbReference type="GO" id="GO:0019901">
    <property type="term" value="F:protein kinase binding"/>
    <property type="evidence" value="ECO:0007669"/>
    <property type="project" value="InterPro"/>
</dbReference>
<dbReference type="Proteomes" id="UP001295684">
    <property type="component" value="Unassembled WGS sequence"/>
</dbReference>
<dbReference type="AlphaFoldDB" id="A0AAD2DAN0"/>